<feature type="transmembrane region" description="Helical" evidence="2">
    <location>
        <begin position="31"/>
        <end position="50"/>
    </location>
</feature>
<dbReference type="InterPro" id="IPR012931">
    <property type="entry name" value="TraG_N_Proteobacteria"/>
</dbReference>
<feature type="compositionally biased region" description="Low complexity" evidence="1">
    <location>
        <begin position="707"/>
        <end position="720"/>
    </location>
</feature>
<keyword evidence="5" id="KW-1185">Reference proteome</keyword>
<dbReference type="RefSeq" id="WP_379480981.1">
    <property type="nucleotide sequence ID" value="NZ_JBHLTL010000005.1"/>
</dbReference>
<keyword evidence="2" id="KW-1133">Transmembrane helix</keyword>
<reference evidence="4 5" key="1">
    <citation type="submission" date="2024-09" db="EMBL/GenBank/DDBJ databases">
        <authorList>
            <person name="Sun Q."/>
            <person name="Mori K."/>
        </authorList>
    </citation>
    <scope>NUCLEOTIDE SEQUENCE [LARGE SCALE GENOMIC DNA]</scope>
    <source>
        <strain evidence="4 5">NCAIM B.02537</strain>
    </source>
</reference>
<feature type="compositionally biased region" description="Polar residues" evidence="1">
    <location>
        <begin position="685"/>
        <end position="695"/>
    </location>
</feature>
<feature type="transmembrane region" description="Helical" evidence="2">
    <location>
        <begin position="415"/>
        <end position="434"/>
    </location>
</feature>
<keyword evidence="2" id="KW-0812">Transmembrane</keyword>
<dbReference type="Proteomes" id="UP001589943">
    <property type="component" value="Unassembled WGS sequence"/>
</dbReference>
<proteinExistence type="predicted"/>
<feature type="domain" description="TraG N-terminal Proteobacteria" evidence="3">
    <location>
        <begin position="3"/>
        <end position="453"/>
    </location>
</feature>
<name>A0ABV6PKB0_9SPHN</name>
<accession>A0ABV6PKB0</accession>
<evidence type="ECO:0000313" key="4">
    <source>
        <dbReference type="EMBL" id="MFC0589478.1"/>
    </source>
</evidence>
<feature type="compositionally biased region" description="Polar residues" evidence="1">
    <location>
        <begin position="609"/>
        <end position="620"/>
    </location>
</feature>
<feature type="transmembrane region" description="Helical" evidence="2">
    <location>
        <begin position="57"/>
        <end position="76"/>
    </location>
</feature>
<evidence type="ECO:0000256" key="1">
    <source>
        <dbReference type="SAM" id="MobiDB-lite"/>
    </source>
</evidence>
<organism evidence="4 5">
    <name type="scientific">Novosphingobium aquiterrae</name>
    <dbReference type="NCBI Taxonomy" id="624388"/>
    <lineage>
        <taxon>Bacteria</taxon>
        <taxon>Pseudomonadati</taxon>
        <taxon>Pseudomonadota</taxon>
        <taxon>Alphaproteobacteria</taxon>
        <taxon>Sphingomonadales</taxon>
        <taxon>Sphingomonadaceae</taxon>
        <taxon>Novosphingobium</taxon>
    </lineage>
</organism>
<gene>
    <name evidence="4" type="ORF">ACFFF7_08645</name>
</gene>
<evidence type="ECO:0000313" key="5">
    <source>
        <dbReference type="Proteomes" id="UP001589943"/>
    </source>
</evidence>
<dbReference type="Pfam" id="PF07916">
    <property type="entry name" value="TraG_N"/>
    <property type="match status" value="1"/>
</dbReference>
<feature type="transmembrane region" description="Helical" evidence="2">
    <location>
        <begin position="363"/>
        <end position="384"/>
    </location>
</feature>
<evidence type="ECO:0000256" key="2">
    <source>
        <dbReference type="SAM" id="Phobius"/>
    </source>
</evidence>
<sequence length="1013" mass="108609">MLEVFTVGGGDYLVNTFNAIAAWTGSGGFKALIRVCMVMGLIYALLVTAMDLDWRAWFRWFIQSTLIYLVLMVPTVTVKVTDRVNPGLAPATVANVPIGLAAMASFTSQVSDYLTRTAETVFVMPAALNYSTGGFVYGARMWDKVRGFEIRDPVFKANVDGYLKQCAYYDILLGTKSLKLLSEAPDLWAELGVNAATNRGMKYLTDTGAGTVDIEGKTCAEAWTLINNQWDAQITAYALPFAHTMYPKLTQAAAGAKLAADVPVVSQLLTGTAMTRNQFFKQKSMVDAFEAAQLDFGNADADSFALQRADTQTRNAMTTAAEQGLIWIPVLGVVLTVVFYALFPIVFPLLLFPRTGIATLKGYFSGFFYLSAWGPIYVLIHSFIMDRLASQTNALAAGSVNLANWAGIDAVNQDVATMAGFLMMSVPVLALMVMRGTMSVANNLGSMLAPVQAGSDAAALERTTGNYAYGDVSYGNLNADNRQMSQWNTAPNLLAGSAHSGFREADGRMFNEYGSGHTVIDTNAAISQLPFKPTMTRGYASDLRSQGQWYMNEADKIENGTSTSWTSSKGRFGSAVTATSDVSGSRRENGSRASDTHNVGGNLVVEGASGSSTREVTNNDLVLREGNNRSSNNFDRRTFGTSLSLTGTGTVGTPLESEAGSGVSASLSGGFSGRRESGDGASVGTERSATNQTTRGTDKSDETSNRVVVSGSSGDVQSSGTYNQSSDYADHSHSRTSTDGTDWRTSEAEERRAAAARYREIGSRMMSEASYAENHGFQISSDMSNLIQDRYETLQREHPEWHLPDLSNPRLDYRDVSRRDQAIAFIMDDLMGDLRAHRINELSDVAGIAGSGMLGSNGDLGMPGPPRLPSGTVAPALVPSPLEGGTLMAVPDGPVDGTALAKDLGMKVKPGARLGHMDGALVPAMGVVAEEARALGLPTPVVTSGNDSTQHKAGSAHYDDRALDFRGNNISNEQGEQWAEKVKSRLGSAYAVDFERFPDDPARDHLHVAKRPS</sequence>
<dbReference type="EMBL" id="JBHLTL010000005">
    <property type="protein sequence ID" value="MFC0589478.1"/>
    <property type="molecule type" value="Genomic_DNA"/>
</dbReference>
<feature type="compositionally biased region" description="Low complexity" evidence="1">
    <location>
        <begin position="639"/>
        <end position="669"/>
    </location>
</feature>
<comment type="caution">
    <text evidence="4">The sequence shown here is derived from an EMBL/GenBank/DDBJ whole genome shotgun (WGS) entry which is preliminary data.</text>
</comment>
<keyword evidence="2" id="KW-0472">Membrane</keyword>
<feature type="region of interest" description="Disordered" evidence="1">
    <location>
        <begin position="561"/>
        <end position="748"/>
    </location>
</feature>
<feature type="transmembrane region" description="Helical" evidence="2">
    <location>
        <begin position="324"/>
        <end position="351"/>
    </location>
</feature>
<evidence type="ECO:0000259" key="3">
    <source>
        <dbReference type="Pfam" id="PF07916"/>
    </source>
</evidence>
<protein>
    <submittedName>
        <fullName evidence="4">Conjugal transfer protein TraG N-terminal domain-containing protein</fullName>
    </submittedName>
</protein>